<dbReference type="SUPFAM" id="SSF53474">
    <property type="entry name" value="alpha/beta-Hydrolases"/>
    <property type="match status" value="1"/>
</dbReference>
<dbReference type="InterPro" id="IPR000073">
    <property type="entry name" value="AB_hydrolase_1"/>
</dbReference>
<dbReference type="EMBL" id="CAEZSR010000070">
    <property type="protein sequence ID" value="CAB4564135.1"/>
    <property type="molecule type" value="Genomic_DNA"/>
</dbReference>
<proteinExistence type="predicted"/>
<accession>A0A6J6DMA2</accession>
<name>A0A6J6DMA2_9ZZZZ</name>
<organism evidence="2">
    <name type="scientific">freshwater metagenome</name>
    <dbReference type="NCBI Taxonomy" id="449393"/>
    <lineage>
        <taxon>unclassified sequences</taxon>
        <taxon>metagenomes</taxon>
        <taxon>ecological metagenomes</taxon>
    </lineage>
</organism>
<dbReference type="InterPro" id="IPR050471">
    <property type="entry name" value="AB_hydrolase"/>
</dbReference>
<reference evidence="2" key="1">
    <citation type="submission" date="2020-05" db="EMBL/GenBank/DDBJ databases">
        <authorList>
            <person name="Chiriac C."/>
            <person name="Salcher M."/>
            <person name="Ghai R."/>
            <person name="Kavagutti S V."/>
        </authorList>
    </citation>
    <scope>NUCLEOTIDE SEQUENCE</scope>
</reference>
<dbReference type="Pfam" id="PF00561">
    <property type="entry name" value="Abhydrolase_1"/>
    <property type="match status" value="1"/>
</dbReference>
<dbReference type="AlphaFoldDB" id="A0A6J6DMA2"/>
<dbReference type="PANTHER" id="PTHR43433">
    <property type="entry name" value="HYDROLASE, ALPHA/BETA FOLD FAMILY PROTEIN"/>
    <property type="match status" value="1"/>
</dbReference>
<dbReference type="GO" id="GO:0004806">
    <property type="term" value="F:triacylglycerol lipase activity"/>
    <property type="evidence" value="ECO:0007669"/>
    <property type="project" value="TreeGrafter"/>
</dbReference>
<evidence type="ECO:0000313" key="2">
    <source>
        <dbReference type="EMBL" id="CAB4564135.1"/>
    </source>
</evidence>
<dbReference type="PRINTS" id="PR00111">
    <property type="entry name" value="ABHYDROLASE"/>
</dbReference>
<gene>
    <name evidence="2" type="ORF">UFOPK1493_01980</name>
</gene>
<feature type="domain" description="AB hydrolase-1" evidence="1">
    <location>
        <begin position="23"/>
        <end position="272"/>
    </location>
</feature>
<evidence type="ECO:0000259" key="1">
    <source>
        <dbReference type="Pfam" id="PF00561"/>
    </source>
</evidence>
<dbReference type="PANTHER" id="PTHR43433:SF5">
    <property type="entry name" value="AB HYDROLASE-1 DOMAIN-CONTAINING PROTEIN"/>
    <property type="match status" value="1"/>
</dbReference>
<dbReference type="InterPro" id="IPR029058">
    <property type="entry name" value="AB_hydrolase_fold"/>
</dbReference>
<protein>
    <submittedName>
        <fullName evidence="2">Unannotated protein</fullName>
    </submittedName>
</protein>
<sequence length="293" mass="31241">MPRALVATGMELEYDTFGSPDDPTLLLVMGFTAQMIQWDERFCGQLADTGLHVVRFDNRDCGLSTKLDGVVVDTGAVMAAALGGGELPEVPYSLSDMAADGIGLLDHLGVERAHVMGASMGGMIVQTMAIEHPTRVRSVISVMSTTGDPSVGQAAPEVLGVLLSPPATTREEYIETSPKWMAWHSKKHRSAERTKELAAVAWDRSNYADGGPRQLAAIFASGDRTERLRQLDVPALVIHGRDDTLITPSGGLATAEAIPGAHLLYLADMGHDLPEPLWPLVVDAVAAHTRLAG</sequence>
<dbReference type="Gene3D" id="3.40.50.1820">
    <property type="entry name" value="alpha/beta hydrolase"/>
    <property type="match status" value="1"/>
</dbReference>
<dbReference type="GO" id="GO:0046503">
    <property type="term" value="P:glycerolipid catabolic process"/>
    <property type="evidence" value="ECO:0007669"/>
    <property type="project" value="TreeGrafter"/>
</dbReference>